<dbReference type="PANTHER" id="PTHR30386">
    <property type="entry name" value="MEMBRANE FUSION SUBUNIT OF EMRAB-TOLC MULTIDRUG EFFLUX PUMP"/>
    <property type="match status" value="1"/>
</dbReference>
<accession>A0A7M2Y9C2</accession>
<evidence type="ECO:0000313" key="10">
    <source>
        <dbReference type="EMBL" id="QOW10858.1"/>
    </source>
</evidence>
<evidence type="ECO:0000256" key="5">
    <source>
        <dbReference type="SAM" id="Coils"/>
    </source>
</evidence>
<keyword evidence="3 6" id="KW-1133">Transmembrane helix</keyword>
<evidence type="ECO:0000259" key="9">
    <source>
        <dbReference type="Pfam" id="PF25954"/>
    </source>
</evidence>
<dbReference type="InterPro" id="IPR058625">
    <property type="entry name" value="MdtA-like_BSH"/>
</dbReference>
<keyword evidence="2 6" id="KW-0812">Transmembrane</keyword>
<comment type="subcellular location">
    <subcellularLocation>
        <location evidence="1">Membrane</location>
        <topology evidence="1">Single-pass membrane protein</topology>
    </subcellularLocation>
</comment>
<feature type="domain" description="CusB-like beta-barrel" evidence="9">
    <location>
        <begin position="261"/>
        <end position="299"/>
    </location>
</feature>
<dbReference type="KEGG" id="kfa:Q73A0000_11070"/>
<feature type="domain" description="Multidrug resistance protein MdtA-like barrel-sandwich hybrid" evidence="8">
    <location>
        <begin position="62"/>
        <end position="255"/>
    </location>
</feature>
<evidence type="ECO:0000259" key="8">
    <source>
        <dbReference type="Pfam" id="PF25917"/>
    </source>
</evidence>
<keyword evidence="5" id="KW-0175">Coiled coil</keyword>
<dbReference type="InterPro" id="IPR050739">
    <property type="entry name" value="MFP"/>
</dbReference>
<dbReference type="GO" id="GO:0016020">
    <property type="term" value="C:membrane"/>
    <property type="evidence" value="ECO:0007669"/>
    <property type="project" value="UniProtKB-SubCell"/>
</dbReference>
<evidence type="ECO:0000256" key="1">
    <source>
        <dbReference type="ARBA" id="ARBA00004167"/>
    </source>
</evidence>
<keyword evidence="11" id="KW-1185">Reference proteome</keyword>
<evidence type="ECO:0000313" key="11">
    <source>
        <dbReference type="Proteomes" id="UP000594195"/>
    </source>
</evidence>
<evidence type="ECO:0000256" key="4">
    <source>
        <dbReference type="ARBA" id="ARBA00023136"/>
    </source>
</evidence>
<feature type="coiled-coil region" evidence="5">
    <location>
        <begin position="134"/>
        <end position="192"/>
    </location>
</feature>
<dbReference type="Gene3D" id="2.40.50.100">
    <property type="match status" value="1"/>
</dbReference>
<evidence type="ECO:0000256" key="3">
    <source>
        <dbReference type="ARBA" id="ARBA00022989"/>
    </source>
</evidence>
<organism evidence="10 11">
    <name type="scientific">Kaistella flava</name>
    <name type="common">ex Peng et al. 2021</name>
    <dbReference type="NCBI Taxonomy" id="2038776"/>
    <lineage>
        <taxon>Bacteria</taxon>
        <taxon>Pseudomonadati</taxon>
        <taxon>Bacteroidota</taxon>
        <taxon>Flavobacteriia</taxon>
        <taxon>Flavobacteriales</taxon>
        <taxon>Weeksellaceae</taxon>
        <taxon>Chryseobacterium group</taxon>
        <taxon>Kaistella</taxon>
    </lineage>
</organism>
<dbReference type="PANTHER" id="PTHR30386:SF26">
    <property type="entry name" value="TRANSPORT PROTEIN COMB"/>
    <property type="match status" value="1"/>
</dbReference>
<dbReference type="RefSeq" id="WP_193811021.1">
    <property type="nucleotide sequence ID" value="NZ_CP040442.1"/>
</dbReference>
<dbReference type="SUPFAM" id="SSF111369">
    <property type="entry name" value="HlyD-like secretion proteins"/>
    <property type="match status" value="3"/>
</dbReference>
<dbReference type="Pfam" id="PF25954">
    <property type="entry name" value="Beta-barrel_RND_2"/>
    <property type="match status" value="1"/>
</dbReference>
<protein>
    <submittedName>
        <fullName evidence="10">HlyD family secretion protein</fullName>
    </submittedName>
</protein>
<feature type="transmembrane region" description="Helical" evidence="6">
    <location>
        <begin position="21"/>
        <end position="44"/>
    </location>
</feature>
<evidence type="ECO:0000256" key="2">
    <source>
        <dbReference type="ARBA" id="ARBA00022692"/>
    </source>
</evidence>
<dbReference type="Gene3D" id="1.10.287.470">
    <property type="entry name" value="Helix hairpin bin"/>
    <property type="match status" value="1"/>
</dbReference>
<dbReference type="EMBL" id="CP040442">
    <property type="protein sequence ID" value="QOW10858.1"/>
    <property type="molecule type" value="Genomic_DNA"/>
</dbReference>
<dbReference type="Pfam" id="PF25876">
    <property type="entry name" value="HH_MFP_RND"/>
    <property type="match status" value="1"/>
</dbReference>
<dbReference type="Gene3D" id="2.40.30.170">
    <property type="match status" value="1"/>
</dbReference>
<dbReference type="InterPro" id="IPR058792">
    <property type="entry name" value="Beta-barrel_RND_2"/>
</dbReference>
<feature type="domain" description="Multidrug resistance protein MdtA-like alpha-helical hairpin" evidence="7">
    <location>
        <begin position="132"/>
        <end position="223"/>
    </location>
</feature>
<dbReference type="InterPro" id="IPR058624">
    <property type="entry name" value="MdtA-like_HH"/>
</dbReference>
<gene>
    <name evidence="10" type="ORF">Q73A0000_11070</name>
</gene>
<dbReference type="Pfam" id="PF25917">
    <property type="entry name" value="BSH_RND"/>
    <property type="match status" value="1"/>
</dbReference>
<sequence length="353" mass="39235">MKSPNKTKTEKKSLSPKFKTFWNILAIIIVAGLVFWGLAVFFHIGDNEFTEDAQVDEYVSPVSTKVSGYLKEIRFDEHQPVHKGDTLAVIDDSEYKIQLMGAIANLKQAQAGKTIVSSDIGVSQNTTSISEANIDEVKARLENQRQNLQRYANLLKADVVPQFEYDQVKTEYEAMKARYESLLRQKQSTKLNTQAVADKIEVSEADIMKAQAAVDLAKLNLSYCYITAPYNGIMGRRKIDDSQLVQAGQTLTTIVESGEKWVTANYTEAQIASIHLGDKMSIKVDAFKGKTFTGEVTAISGATGSRYSATPLDNSTGNFVKVQQRIPVRIKFLDKEKDLEGVRAGMNVQVTKQ</sequence>
<name>A0A7M2Y9C2_9FLAO</name>
<keyword evidence="4 6" id="KW-0472">Membrane</keyword>
<reference evidence="10 11" key="1">
    <citation type="submission" date="2019-05" db="EMBL/GenBank/DDBJ databases">
        <title>Chryseobacterium sp. isolated from King George Island, maritime Antarctica.</title>
        <authorList>
            <person name="Peng X."/>
        </authorList>
    </citation>
    <scope>NUCLEOTIDE SEQUENCE [LARGE SCALE GENOMIC DNA]</scope>
    <source>
        <strain evidence="10 11">7-3A</strain>
    </source>
</reference>
<dbReference type="GO" id="GO:0055085">
    <property type="term" value="P:transmembrane transport"/>
    <property type="evidence" value="ECO:0007669"/>
    <property type="project" value="InterPro"/>
</dbReference>
<dbReference type="Proteomes" id="UP000594195">
    <property type="component" value="Chromosome"/>
</dbReference>
<proteinExistence type="predicted"/>
<evidence type="ECO:0000256" key="6">
    <source>
        <dbReference type="SAM" id="Phobius"/>
    </source>
</evidence>
<dbReference type="AlphaFoldDB" id="A0A7M2Y9C2"/>
<evidence type="ECO:0000259" key="7">
    <source>
        <dbReference type="Pfam" id="PF25876"/>
    </source>
</evidence>